<organism evidence="1 2">
    <name type="scientific">Protopolystoma xenopodis</name>
    <dbReference type="NCBI Taxonomy" id="117903"/>
    <lineage>
        <taxon>Eukaryota</taxon>
        <taxon>Metazoa</taxon>
        <taxon>Spiralia</taxon>
        <taxon>Lophotrochozoa</taxon>
        <taxon>Platyhelminthes</taxon>
        <taxon>Monogenea</taxon>
        <taxon>Polyopisthocotylea</taxon>
        <taxon>Polystomatidea</taxon>
        <taxon>Polystomatidae</taxon>
        <taxon>Protopolystoma</taxon>
    </lineage>
</organism>
<dbReference type="EMBL" id="CAAALY010244455">
    <property type="protein sequence ID" value="VEL32653.1"/>
    <property type="molecule type" value="Genomic_DNA"/>
</dbReference>
<proteinExistence type="predicted"/>
<dbReference type="Proteomes" id="UP000784294">
    <property type="component" value="Unassembled WGS sequence"/>
</dbReference>
<name>A0A3S5AZS3_9PLAT</name>
<evidence type="ECO:0000313" key="1">
    <source>
        <dbReference type="EMBL" id="VEL32653.1"/>
    </source>
</evidence>
<gene>
    <name evidence="1" type="ORF">PXEA_LOCUS26093</name>
</gene>
<protein>
    <submittedName>
        <fullName evidence="1">Uncharacterized protein</fullName>
    </submittedName>
</protein>
<accession>A0A3S5AZS3</accession>
<evidence type="ECO:0000313" key="2">
    <source>
        <dbReference type="Proteomes" id="UP000784294"/>
    </source>
</evidence>
<dbReference type="AlphaFoldDB" id="A0A3S5AZS3"/>
<keyword evidence="2" id="KW-1185">Reference proteome</keyword>
<comment type="caution">
    <text evidence="1">The sequence shown here is derived from an EMBL/GenBank/DDBJ whole genome shotgun (WGS) entry which is preliminary data.</text>
</comment>
<sequence length="175" mass="18969">MCFTYSSPLPSLHNVDATIRALPPDGFGLALPSTIGNSTGFPMAAPATGGIAYVYSNGSTLTTALHSPFLCVNLGFFADGSRFHFRLSCRNNNNNKNNSIIISTLSPVYSLHPRLHLPLQWFNRLWLAPVPGPHQHSLGRLCRPRRAPDAGALLTLAQLASAGLPFLLPSWQAYM</sequence>
<reference evidence="1" key="1">
    <citation type="submission" date="2018-11" db="EMBL/GenBank/DDBJ databases">
        <authorList>
            <consortium name="Pathogen Informatics"/>
        </authorList>
    </citation>
    <scope>NUCLEOTIDE SEQUENCE</scope>
</reference>